<dbReference type="GO" id="GO:0015254">
    <property type="term" value="F:glycerol channel activity"/>
    <property type="evidence" value="ECO:0007669"/>
    <property type="project" value="TreeGrafter"/>
</dbReference>
<dbReference type="PANTHER" id="PTHR43829:SF9">
    <property type="entry name" value="AQUAPORIN-9"/>
    <property type="match status" value="1"/>
</dbReference>
<organism evidence="9 10">
    <name type="scientific">Actinacidiphila yanglinensis</name>
    <dbReference type="NCBI Taxonomy" id="310779"/>
    <lineage>
        <taxon>Bacteria</taxon>
        <taxon>Bacillati</taxon>
        <taxon>Actinomycetota</taxon>
        <taxon>Actinomycetes</taxon>
        <taxon>Kitasatosporales</taxon>
        <taxon>Streptomycetaceae</taxon>
        <taxon>Actinacidiphila</taxon>
    </lineage>
</organism>
<feature type="transmembrane region" description="Helical" evidence="8">
    <location>
        <begin position="160"/>
        <end position="177"/>
    </location>
</feature>
<comment type="similarity">
    <text evidence="2 7">Belongs to the MIP/aquaporin (TC 1.A.8) family.</text>
</comment>
<keyword evidence="4 7" id="KW-0812">Transmembrane</keyword>
<dbReference type="Pfam" id="PF00230">
    <property type="entry name" value="MIP"/>
    <property type="match status" value="1"/>
</dbReference>
<evidence type="ECO:0000256" key="7">
    <source>
        <dbReference type="RuleBase" id="RU000477"/>
    </source>
</evidence>
<dbReference type="PANTHER" id="PTHR43829">
    <property type="entry name" value="AQUAPORIN OR AQUAGLYCEROPORIN RELATED"/>
    <property type="match status" value="1"/>
</dbReference>
<evidence type="ECO:0000256" key="1">
    <source>
        <dbReference type="ARBA" id="ARBA00004141"/>
    </source>
</evidence>
<evidence type="ECO:0000256" key="2">
    <source>
        <dbReference type="ARBA" id="ARBA00006175"/>
    </source>
</evidence>
<dbReference type="InterPro" id="IPR022357">
    <property type="entry name" value="MIP_CS"/>
</dbReference>
<keyword evidence="10" id="KW-1185">Reference proteome</keyword>
<evidence type="ECO:0000256" key="5">
    <source>
        <dbReference type="ARBA" id="ARBA00022989"/>
    </source>
</evidence>
<dbReference type="Proteomes" id="UP000236754">
    <property type="component" value="Unassembled WGS sequence"/>
</dbReference>
<dbReference type="EMBL" id="FNVU01000005">
    <property type="protein sequence ID" value="SEG41023.1"/>
    <property type="molecule type" value="Genomic_DNA"/>
</dbReference>
<feature type="transmembrane region" description="Helical" evidence="8">
    <location>
        <begin position="237"/>
        <end position="257"/>
    </location>
</feature>
<evidence type="ECO:0000256" key="4">
    <source>
        <dbReference type="ARBA" id="ARBA00022692"/>
    </source>
</evidence>
<protein>
    <submittedName>
        <fullName evidence="9">Glycerol uptake facilitator protein</fullName>
    </submittedName>
</protein>
<feature type="transmembrane region" description="Helical" evidence="8">
    <location>
        <begin position="21"/>
        <end position="41"/>
    </location>
</feature>
<evidence type="ECO:0000256" key="8">
    <source>
        <dbReference type="SAM" id="Phobius"/>
    </source>
</evidence>
<comment type="subcellular location">
    <subcellularLocation>
        <location evidence="1">Membrane</location>
        <topology evidence="1">Multi-pass membrane protein</topology>
    </subcellularLocation>
</comment>
<dbReference type="PROSITE" id="PS00221">
    <property type="entry name" value="MIP"/>
    <property type="match status" value="1"/>
</dbReference>
<dbReference type="Gene3D" id="1.20.1080.10">
    <property type="entry name" value="Glycerol uptake facilitator protein"/>
    <property type="match status" value="1"/>
</dbReference>
<dbReference type="SUPFAM" id="SSF81338">
    <property type="entry name" value="Aquaporin-like"/>
    <property type="match status" value="1"/>
</dbReference>
<dbReference type="InterPro" id="IPR050363">
    <property type="entry name" value="MIP/Aquaporin"/>
</dbReference>
<dbReference type="NCBIfam" id="TIGR00861">
    <property type="entry name" value="MIP"/>
    <property type="match status" value="1"/>
</dbReference>
<feature type="transmembrane region" description="Helical" evidence="8">
    <location>
        <begin position="53"/>
        <end position="70"/>
    </location>
</feature>
<feature type="transmembrane region" description="Helical" evidence="8">
    <location>
        <begin position="97"/>
        <end position="118"/>
    </location>
</feature>
<keyword evidence="5 8" id="KW-1133">Transmembrane helix</keyword>
<keyword evidence="3 7" id="KW-0813">Transport</keyword>
<dbReference type="OrthoDB" id="9807293at2"/>
<dbReference type="InterPro" id="IPR023271">
    <property type="entry name" value="Aquaporin-like"/>
</dbReference>
<accession>A0A1H5ZWY8</accession>
<dbReference type="PRINTS" id="PR00783">
    <property type="entry name" value="MINTRINSICP"/>
</dbReference>
<dbReference type="AlphaFoldDB" id="A0A1H5ZWY8"/>
<evidence type="ECO:0000313" key="10">
    <source>
        <dbReference type="Proteomes" id="UP000236754"/>
    </source>
</evidence>
<evidence type="ECO:0000256" key="6">
    <source>
        <dbReference type="ARBA" id="ARBA00023136"/>
    </source>
</evidence>
<evidence type="ECO:0000313" key="9">
    <source>
        <dbReference type="EMBL" id="SEG41023.1"/>
    </source>
</evidence>
<keyword evidence="6 8" id="KW-0472">Membrane</keyword>
<name>A0A1H5ZWY8_9ACTN</name>
<dbReference type="GO" id="GO:0005886">
    <property type="term" value="C:plasma membrane"/>
    <property type="evidence" value="ECO:0007669"/>
    <property type="project" value="TreeGrafter"/>
</dbReference>
<proteinExistence type="inferred from homology"/>
<dbReference type="InterPro" id="IPR000425">
    <property type="entry name" value="MIP"/>
</dbReference>
<gene>
    <name evidence="9" type="ORF">SAMN05216223_10531</name>
</gene>
<reference evidence="9 10" key="1">
    <citation type="submission" date="2016-10" db="EMBL/GenBank/DDBJ databases">
        <authorList>
            <person name="de Groot N.N."/>
        </authorList>
    </citation>
    <scope>NUCLEOTIDE SEQUENCE [LARGE SCALE GENOMIC DNA]</scope>
    <source>
        <strain evidence="9 10">CGMCC 4.2023</strain>
    </source>
</reference>
<feature type="transmembrane region" description="Helical" evidence="8">
    <location>
        <begin position="189"/>
        <end position="209"/>
    </location>
</feature>
<evidence type="ECO:0000256" key="3">
    <source>
        <dbReference type="ARBA" id="ARBA00022448"/>
    </source>
</evidence>
<sequence>MAPRARGSGLIGELSAEFAGTLILILFGVGVVAQVVAGGALTTPPGGLGDHDSIAWAWGLGVTLGVYLAARLSGAHLNPAVTLTLAVFKGFSWVKVVPYWIAQLLGAFCAALLVRWNYTEVLARADPGHTLKTQFVFSTLPGNGNIAAGVHEWGAFRDQIIGTAILLILILALTDLLNNPPRANLGPFIIGLVVVAIGMAWGTDAGYAINPARDFGPRLASYITGYSTAWRDQWGNLYWWVPVAGPLIGGLVGGIAYKLFVGMWLPTAEPEPPGRAPIPQE</sequence>
<dbReference type="RefSeq" id="WP_103885875.1">
    <property type="nucleotide sequence ID" value="NZ_FNVU01000005.1"/>
</dbReference>